<evidence type="ECO:0000256" key="6">
    <source>
        <dbReference type="ARBA" id="ARBA00016919"/>
    </source>
</evidence>
<dbReference type="EC" id="2.5.1.15" evidence="5 12"/>
<accession>A0A556QMP7</accession>
<dbReference type="Pfam" id="PF00809">
    <property type="entry name" value="Pterin_bind"/>
    <property type="match status" value="1"/>
</dbReference>
<evidence type="ECO:0000313" key="14">
    <source>
        <dbReference type="EMBL" id="TSJ77872.1"/>
    </source>
</evidence>
<comment type="catalytic activity">
    <reaction evidence="1">
        <text>(7,8-dihydropterin-6-yl)methyl diphosphate + 4-aminobenzoate = 7,8-dihydropteroate + diphosphate</text>
        <dbReference type="Rhea" id="RHEA:19949"/>
        <dbReference type="ChEBI" id="CHEBI:17836"/>
        <dbReference type="ChEBI" id="CHEBI:17839"/>
        <dbReference type="ChEBI" id="CHEBI:33019"/>
        <dbReference type="ChEBI" id="CHEBI:72950"/>
        <dbReference type="EC" id="2.5.1.15"/>
    </reaction>
</comment>
<dbReference type="InterPro" id="IPR006390">
    <property type="entry name" value="DHP_synth_dom"/>
</dbReference>
<evidence type="ECO:0000313" key="15">
    <source>
        <dbReference type="Proteomes" id="UP000315648"/>
    </source>
</evidence>
<dbReference type="PROSITE" id="PS50972">
    <property type="entry name" value="PTERIN_BINDING"/>
    <property type="match status" value="1"/>
</dbReference>
<organism evidence="14 15">
    <name type="scientific">Rariglobus hedericola</name>
    <dbReference type="NCBI Taxonomy" id="2597822"/>
    <lineage>
        <taxon>Bacteria</taxon>
        <taxon>Pseudomonadati</taxon>
        <taxon>Verrucomicrobiota</taxon>
        <taxon>Opitutia</taxon>
        <taxon>Opitutales</taxon>
        <taxon>Opitutaceae</taxon>
        <taxon>Rariglobus</taxon>
    </lineage>
</organism>
<keyword evidence="15" id="KW-1185">Reference proteome</keyword>
<dbReference type="AlphaFoldDB" id="A0A556QMP7"/>
<dbReference type="OrthoDB" id="9811744at2"/>
<keyword evidence="9 12" id="KW-0460">Magnesium</keyword>
<dbReference type="GO" id="GO:0004156">
    <property type="term" value="F:dihydropteroate synthase activity"/>
    <property type="evidence" value="ECO:0007669"/>
    <property type="project" value="UniProtKB-EC"/>
</dbReference>
<dbReference type="PROSITE" id="PS00793">
    <property type="entry name" value="DHPS_2"/>
    <property type="match status" value="1"/>
</dbReference>
<dbReference type="CDD" id="cd00739">
    <property type="entry name" value="DHPS"/>
    <property type="match status" value="1"/>
</dbReference>
<name>A0A556QMP7_9BACT</name>
<keyword evidence="10 12" id="KW-0289">Folate biosynthesis</keyword>
<dbReference type="GO" id="GO:0005829">
    <property type="term" value="C:cytosol"/>
    <property type="evidence" value="ECO:0007669"/>
    <property type="project" value="TreeGrafter"/>
</dbReference>
<comment type="similarity">
    <text evidence="4 12">Belongs to the DHPS family.</text>
</comment>
<evidence type="ECO:0000256" key="4">
    <source>
        <dbReference type="ARBA" id="ARBA00009503"/>
    </source>
</evidence>
<dbReference type="Proteomes" id="UP000315648">
    <property type="component" value="Unassembled WGS sequence"/>
</dbReference>
<evidence type="ECO:0000259" key="13">
    <source>
        <dbReference type="PROSITE" id="PS50972"/>
    </source>
</evidence>
<comment type="function">
    <text evidence="12">Catalyzes the condensation of para-aminobenzoate (pABA) with 6-hydroxymethyl-7,8-dihydropterin diphosphate (DHPt-PP) to form 7,8-dihydropteroate (H2Pte), the immediate precursor of folate derivatives.</text>
</comment>
<evidence type="ECO:0000256" key="10">
    <source>
        <dbReference type="ARBA" id="ARBA00022909"/>
    </source>
</evidence>
<dbReference type="InterPro" id="IPR011005">
    <property type="entry name" value="Dihydropteroate_synth-like_sf"/>
</dbReference>
<reference evidence="14 15" key="1">
    <citation type="submission" date="2019-07" db="EMBL/GenBank/DDBJ databases">
        <title>Description of 53C-WASEF.</title>
        <authorList>
            <person name="Pitt A."/>
            <person name="Hahn M.W."/>
        </authorList>
    </citation>
    <scope>NUCLEOTIDE SEQUENCE [LARGE SCALE GENOMIC DNA]</scope>
    <source>
        <strain evidence="14 15">53C-WASEF</strain>
    </source>
</reference>
<evidence type="ECO:0000256" key="8">
    <source>
        <dbReference type="ARBA" id="ARBA00022723"/>
    </source>
</evidence>
<evidence type="ECO:0000256" key="2">
    <source>
        <dbReference type="ARBA" id="ARBA00001946"/>
    </source>
</evidence>
<evidence type="ECO:0000256" key="12">
    <source>
        <dbReference type="RuleBase" id="RU361205"/>
    </source>
</evidence>
<dbReference type="PANTHER" id="PTHR20941">
    <property type="entry name" value="FOLATE SYNTHESIS PROTEINS"/>
    <property type="match status" value="1"/>
</dbReference>
<evidence type="ECO:0000256" key="9">
    <source>
        <dbReference type="ARBA" id="ARBA00022842"/>
    </source>
</evidence>
<dbReference type="RefSeq" id="WP_144228214.1">
    <property type="nucleotide sequence ID" value="NZ_CBCRVV010000001.1"/>
</dbReference>
<evidence type="ECO:0000256" key="1">
    <source>
        <dbReference type="ARBA" id="ARBA00000012"/>
    </source>
</evidence>
<dbReference type="GO" id="GO:0046872">
    <property type="term" value="F:metal ion binding"/>
    <property type="evidence" value="ECO:0007669"/>
    <property type="project" value="UniProtKB-KW"/>
</dbReference>
<evidence type="ECO:0000256" key="3">
    <source>
        <dbReference type="ARBA" id="ARBA00004763"/>
    </source>
</evidence>
<protein>
    <recommendedName>
        <fullName evidence="6 12">Dihydropteroate synthase</fullName>
        <shortName evidence="12">DHPS</shortName>
        <ecNumber evidence="5 12">2.5.1.15</ecNumber>
    </recommendedName>
    <alternativeName>
        <fullName evidence="11 12">Dihydropteroate pyrophosphorylase</fullName>
    </alternativeName>
</protein>
<gene>
    <name evidence="14" type="primary">folP</name>
    <name evidence="14" type="ORF">FPL22_00765</name>
</gene>
<evidence type="ECO:0000256" key="5">
    <source>
        <dbReference type="ARBA" id="ARBA00012458"/>
    </source>
</evidence>
<dbReference type="PROSITE" id="PS00792">
    <property type="entry name" value="DHPS_1"/>
    <property type="match status" value="1"/>
</dbReference>
<comment type="cofactor">
    <cofactor evidence="2 12">
        <name>Mg(2+)</name>
        <dbReference type="ChEBI" id="CHEBI:18420"/>
    </cofactor>
</comment>
<dbReference type="EMBL" id="VMBG01000001">
    <property type="protein sequence ID" value="TSJ77872.1"/>
    <property type="molecule type" value="Genomic_DNA"/>
</dbReference>
<dbReference type="InterPro" id="IPR000489">
    <property type="entry name" value="Pterin-binding_dom"/>
</dbReference>
<dbReference type="GO" id="GO:0046654">
    <property type="term" value="P:tetrahydrofolate biosynthetic process"/>
    <property type="evidence" value="ECO:0007669"/>
    <property type="project" value="UniProtKB-UniPathway"/>
</dbReference>
<dbReference type="InterPro" id="IPR045031">
    <property type="entry name" value="DHP_synth-like"/>
</dbReference>
<keyword evidence="7 12" id="KW-0808">Transferase</keyword>
<proteinExistence type="inferred from homology"/>
<feature type="domain" description="Pterin-binding" evidence="13">
    <location>
        <begin position="21"/>
        <end position="270"/>
    </location>
</feature>
<dbReference type="SUPFAM" id="SSF51717">
    <property type="entry name" value="Dihydropteroate synthetase-like"/>
    <property type="match status" value="1"/>
</dbReference>
<evidence type="ECO:0000256" key="7">
    <source>
        <dbReference type="ARBA" id="ARBA00022679"/>
    </source>
</evidence>
<dbReference type="GO" id="GO:0046656">
    <property type="term" value="P:folic acid biosynthetic process"/>
    <property type="evidence" value="ECO:0007669"/>
    <property type="project" value="UniProtKB-KW"/>
</dbReference>
<evidence type="ECO:0000256" key="11">
    <source>
        <dbReference type="ARBA" id="ARBA00030193"/>
    </source>
</evidence>
<keyword evidence="8 12" id="KW-0479">Metal-binding</keyword>
<comment type="pathway">
    <text evidence="3 12">Cofactor biosynthesis; tetrahydrofolate biosynthesis; 7,8-dihydrofolate from 2-amino-4-hydroxy-6-hydroxymethyl-7,8-dihydropteridine diphosphate and 4-aminobenzoate: step 1/2.</text>
</comment>
<dbReference type="PANTHER" id="PTHR20941:SF1">
    <property type="entry name" value="FOLIC ACID SYNTHESIS PROTEIN FOL1"/>
    <property type="match status" value="1"/>
</dbReference>
<dbReference type="NCBIfam" id="TIGR01496">
    <property type="entry name" value="DHPS"/>
    <property type="match status" value="1"/>
</dbReference>
<dbReference type="Gene3D" id="3.20.20.20">
    <property type="entry name" value="Dihydropteroate synthase-like"/>
    <property type="match status" value="1"/>
</dbReference>
<dbReference type="FunFam" id="3.20.20.20:FF:000006">
    <property type="entry name" value="Dihydropteroate synthase"/>
    <property type="match status" value="1"/>
</dbReference>
<comment type="caution">
    <text evidence="14">The sequence shown here is derived from an EMBL/GenBank/DDBJ whole genome shotgun (WGS) entry which is preliminary data.</text>
</comment>
<sequence length="278" mass="29795">MTTNSREFHCRDRRLILDGTPHIVGILNVTDDSFFDGGKHNSLPAAVSHARLLVAEGATMIDIGGQSTRPGYTEISPDEEIRRVIPVIRELVRHVAAPLSIDTYHAAVADAALAAGAHLVNDVHGLQRDPAMAAVIARHGASAILMHNDAAFRESAGDVIIGIKEFLTRTLALSTDAGIDPTRIILDPGIGFAKTQPQNLAILSRIAELNSLGHPLLLGVSRKSVISHVLDLPPDERLEGTLALTSLAVSQGVQFHRVHDVRANHRVALMAAAVRDAR</sequence>
<dbReference type="UniPathway" id="UPA00077">
    <property type="reaction ID" value="UER00156"/>
</dbReference>